<dbReference type="STRING" id="218851.A0A2G5EUX4"/>
<dbReference type="GO" id="GO:0042138">
    <property type="term" value="P:meiotic DNA double-strand break formation"/>
    <property type="evidence" value="ECO:0007669"/>
    <property type="project" value="InterPro"/>
</dbReference>
<dbReference type="EMBL" id="KZ305021">
    <property type="protein sequence ID" value="PIA59539.1"/>
    <property type="molecule type" value="Genomic_DNA"/>
</dbReference>
<name>A0A2G5EUX4_AQUCA</name>
<proteinExistence type="predicted"/>
<dbReference type="OrthoDB" id="1925581at2759"/>
<evidence type="ECO:0000313" key="1">
    <source>
        <dbReference type="EMBL" id="PIA59539.1"/>
    </source>
</evidence>
<keyword evidence="2" id="KW-1185">Reference proteome</keyword>
<dbReference type="PANTHER" id="PTHR37176">
    <property type="entry name" value="F10K1.23"/>
    <property type="match status" value="1"/>
</dbReference>
<dbReference type="PANTHER" id="PTHR37176:SF1">
    <property type="entry name" value="PROTEIN DOUBLE-STRAND BREAK FORMATION"/>
    <property type="match status" value="1"/>
</dbReference>
<dbReference type="InterPro" id="IPR044969">
    <property type="entry name" value="DFO"/>
</dbReference>
<accession>A0A2G5EUX4</accession>
<dbReference type="Proteomes" id="UP000230069">
    <property type="component" value="Unassembled WGS sequence"/>
</dbReference>
<organism evidence="1 2">
    <name type="scientific">Aquilegia coerulea</name>
    <name type="common">Rocky mountain columbine</name>
    <dbReference type="NCBI Taxonomy" id="218851"/>
    <lineage>
        <taxon>Eukaryota</taxon>
        <taxon>Viridiplantae</taxon>
        <taxon>Streptophyta</taxon>
        <taxon>Embryophyta</taxon>
        <taxon>Tracheophyta</taxon>
        <taxon>Spermatophyta</taxon>
        <taxon>Magnoliopsida</taxon>
        <taxon>Ranunculales</taxon>
        <taxon>Ranunculaceae</taxon>
        <taxon>Thalictroideae</taxon>
        <taxon>Aquilegia</taxon>
    </lineage>
</organism>
<sequence>MSSNQQISLTLFRSQLQLRRFDEGTLGILDSILVSKDVKSLLQLRNGLKRLLRSESVSYLQEISHKSIHDKLLILDFFVRAFALVADVESCLALRYEALLLRDRISVNHTWLRVSYEEWLTFARDSLDNGFYSIAIKGCENALLCFQANNDVKSKSNIYLTDSQVIDEIRKVKDVAVKLIAPHSVQAQTAEHLKTKSVQQSKLNSSFSEDTQCLASSMFREGIKKRNMQKLRELQSLQ</sequence>
<dbReference type="FunCoup" id="A0A2G5EUX4">
    <property type="interactions" value="1"/>
</dbReference>
<evidence type="ECO:0000313" key="2">
    <source>
        <dbReference type="Proteomes" id="UP000230069"/>
    </source>
</evidence>
<reference evidence="1 2" key="1">
    <citation type="submission" date="2017-09" db="EMBL/GenBank/DDBJ databases">
        <title>WGS assembly of Aquilegia coerulea Goldsmith.</title>
        <authorList>
            <person name="Hodges S."/>
            <person name="Kramer E."/>
            <person name="Nordborg M."/>
            <person name="Tomkins J."/>
            <person name="Borevitz J."/>
            <person name="Derieg N."/>
            <person name="Yan J."/>
            <person name="Mihaltcheva S."/>
            <person name="Hayes R.D."/>
            <person name="Rokhsar D."/>
        </authorList>
    </citation>
    <scope>NUCLEOTIDE SEQUENCE [LARGE SCALE GENOMIC DNA]</scope>
    <source>
        <strain evidence="2">cv. Goldsmith</strain>
    </source>
</reference>
<dbReference type="AlphaFoldDB" id="A0A2G5EUX4"/>
<gene>
    <name evidence="1" type="ORF">AQUCO_00400436v1</name>
</gene>
<protein>
    <submittedName>
        <fullName evidence="1">Uncharacterized protein</fullName>
    </submittedName>
</protein>
<dbReference type="InParanoid" id="A0A2G5EUX4"/>